<gene>
    <name evidence="2" type="ORF">BFS35_012235</name>
</gene>
<dbReference type="RefSeq" id="WP_099576829.1">
    <property type="nucleotide sequence ID" value="NZ_MJBI02000009.1"/>
</dbReference>
<protein>
    <submittedName>
        <fullName evidence="2">Uncharacterized protein</fullName>
    </submittedName>
</protein>
<sequence length="170" mass="19569">MAIINVGDDIRVYIDGEFIEGEVTDSSQSNGEKYYQMQSKWYMESEITKIPKRLTEYERKTFDDPMNSNENAPDDDSQFVMMEQQETPSNTETSEYGHADSNEPLHVEDDEQEVIEADVDIQTEDFIPEKCDNRQVLYAQLEMHIEMANRCVKQIAALTALIGDGDNHED</sequence>
<comment type="caution">
    <text evidence="2">The sequence shown here is derived from an EMBL/GenBank/DDBJ whole genome shotgun (WGS) entry which is preliminary data.</text>
</comment>
<organism evidence="2 3">
    <name type="scientific">Macrococcoides goetzii</name>
    <dbReference type="NCBI Taxonomy" id="1891097"/>
    <lineage>
        <taxon>Bacteria</taxon>
        <taxon>Bacillati</taxon>
        <taxon>Bacillota</taxon>
        <taxon>Bacilli</taxon>
        <taxon>Bacillales</taxon>
        <taxon>Staphylococcaceae</taxon>
        <taxon>Macrococcoides</taxon>
    </lineage>
</organism>
<keyword evidence="3" id="KW-1185">Reference proteome</keyword>
<proteinExistence type="predicted"/>
<dbReference type="AlphaFoldDB" id="A0A2G5NX90"/>
<feature type="compositionally biased region" description="Polar residues" evidence="1">
    <location>
        <begin position="84"/>
        <end position="94"/>
    </location>
</feature>
<feature type="region of interest" description="Disordered" evidence="1">
    <location>
        <begin position="60"/>
        <end position="104"/>
    </location>
</feature>
<accession>A0A2G5NX90</accession>
<evidence type="ECO:0000313" key="3">
    <source>
        <dbReference type="Proteomes" id="UP000229523"/>
    </source>
</evidence>
<name>A0A2G5NX90_9STAP</name>
<evidence type="ECO:0000256" key="1">
    <source>
        <dbReference type="SAM" id="MobiDB-lite"/>
    </source>
</evidence>
<dbReference type="Proteomes" id="UP000229523">
    <property type="component" value="Unassembled WGS sequence"/>
</dbReference>
<feature type="compositionally biased region" description="Basic and acidic residues" evidence="1">
    <location>
        <begin position="95"/>
        <end position="104"/>
    </location>
</feature>
<dbReference type="EMBL" id="MJBI02000009">
    <property type="protein sequence ID" value="RAI79321.1"/>
    <property type="molecule type" value="Genomic_DNA"/>
</dbReference>
<evidence type="ECO:0000313" key="2">
    <source>
        <dbReference type="EMBL" id="RAI79321.1"/>
    </source>
</evidence>
<reference evidence="2 3" key="1">
    <citation type="journal article" date="2018" name="Front. Microbiol.">
        <title>Description and Comparative Genomics of Macrococcus caseolyticus subsp. hominis subsp. nov., Macrococcus goetzii sp. nov., Macrococcus epidermidis sp. nov., and Macrococcus bohemicus sp. nov., Novel Macrococci From Human Clinical Material With Virulence Potential and Suspected Uptake of Foreign DNA by Natural Transformation.</title>
        <authorList>
            <person name="Maslanova I."/>
            <person name="Wertheimer Z."/>
            <person name="Sedlacek I."/>
            <person name="Svec P."/>
            <person name="Indrakova A."/>
            <person name="Kovarovic V."/>
            <person name="Schumann P."/>
            <person name="Sproer C."/>
            <person name="Kralova S."/>
            <person name="Sedo O."/>
            <person name="Kristofova L."/>
            <person name="Vrbovska V."/>
            <person name="Fuzik T."/>
            <person name="Petras P."/>
            <person name="Zdrahal Z."/>
            <person name="Ruzickova V."/>
            <person name="Doskar J."/>
            <person name="Pantucek R."/>
        </authorList>
    </citation>
    <scope>NUCLEOTIDE SEQUENCE [LARGE SCALE GENOMIC DNA]</scope>
    <source>
        <strain evidence="2 3">CCM 4927</strain>
    </source>
</reference>